<evidence type="ECO:0000256" key="1">
    <source>
        <dbReference type="ARBA" id="ARBA00022723"/>
    </source>
</evidence>
<dbReference type="Pfam" id="PF00172">
    <property type="entry name" value="Zn_clus"/>
    <property type="match status" value="1"/>
</dbReference>
<dbReference type="CDD" id="cd00067">
    <property type="entry name" value="GAL4"/>
    <property type="match status" value="1"/>
</dbReference>
<dbReference type="Proteomes" id="UP000076744">
    <property type="component" value="Unassembled WGS sequence"/>
</dbReference>
<reference evidence="9 10" key="1">
    <citation type="journal article" date="2016" name="Genome Biol. Evol.">
        <title>Divergent and convergent evolution of fungal pathogenicity.</title>
        <authorList>
            <person name="Shang Y."/>
            <person name="Xiao G."/>
            <person name="Zheng P."/>
            <person name="Cen K."/>
            <person name="Zhan S."/>
            <person name="Wang C."/>
        </authorList>
    </citation>
    <scope>NUCLEOTIDE SEQUENCE [LARGE SCALE GENOMIC DNA]</scope>
    <source>
        <strain evidence="9 10">ARSEF 2679</strain>
    </source>
</reference>
<evidence type="ECO:0000256" key="6">
    <source>
        <dbReference type="ARBA" id="ARBA00023242"/>
    </source>
</evidence>
<dbReference type="PROSITE" id="PS00463">
    <property type="entry name" value="ZN2_CY6_FUNGAL_1"/>
    <property type="match status" value="1"/>
</dbReference>
<dbReference type="PANTHER" id="PTHR36206:SF12">
    <property type="entry name" value="ASPERCRYPTIN BIOSYNTHESIS CLUSTER-SPECIFIC TRANSCRIPTION REGULATOR ATNN-RELATED"/>
    <property type="match status" value="1"/>
</dbReference>
<keyword evidence="5" id="KW-0804">Transcription</keyword>
<dbReference type="OrthoDB" id="1919336at2759"/>
<dbReference type="EMBL" id="AZHB01000005">
    <property type="protein sequence ID" value="OAA69730.1"/>
    <property type="molecule type" value="Genomic_DNA"/>
</dbReference>
<evidence type="ECO:0000256" key="2">
    <source>
        <dbReference type="ARBA" id="ARBA00022833"/>
    </source>
</evidence>
<feature type="region of interest" description="Disordered" evidence="7">
    <location>
        <begin position="1"/>
        <end position="48"/>
    </location>
</feature>
<dbReference type="GO" id="GO:0003677">
    <property type="term" value="F:DNA binding"/>
    <property type="evidence" value="ECO:0007669"/>
    <property type="project" value="UniProtKB-KW"/>
</dbReference>
<evidence type="ECO:0000256" key="4">
    <source>
        <dbReference type="ARBA" id="ARBA00023125"/>
    </source>
</evidence>
<keyword evidence="3" id="KW-0805">Transcription regulation</keyword>
<keyword evidence="1" id="KW-0479">Metal-binding</keyword>
<sequence>MLVPLRPKPHGSSHRPASGRAEQARGSLDGISENAVPGSKPEPGQRAKRWAAKTRTGCLTCRERRVKCDEQKPFCKSCLDFGKECKGYQLSKDMMLVEFSIPGAPDHESLKLADPKVIRQEQGSGAFQSTRPSVKTHMVILPDAFIMRTVNHNIVTATQQSRCLPKHGTLPSIAHLWWLLYEYVASTMRELNRLISAGDDVDMILHYILSIFAIESKELRKELELLASTSTGATP</sequence>
<accession>A0A168B7H7</accession>
<gene>
    <name evidence="9" type="ORF">ISF_03000</name>
</gene>
<dbReference type="InterPro" id="IPR036864">
    <property type="entry name" value="Zn2-C6_fun-type_DNA-bd_sf"/>
</dbReference>
<dbReference type="GeneID" id="30019292"/>
<dbReference type="RefSeq" id="XP_018706334.1">
    <property type="nucleotide sequence ID" value="XM_018846606.1"/>
</dbReference>
<protein>
    <submittedName>
        <fullName evidence="9">C6 zinc finger domain protein</fullName>
    </submittedName>
</protein>
<evidence type="ECO:0000259" key="8">
    <source>
        <dbReference type="PROSITE" id="PS50048"/>
    </source>
</evidence>
<dbReference type="Gene3D" id="4.10.240.10">
    <property type="entry name" value="Zn(2)-C6 fungal-type DNA-binding domain"/>
    <property type="match status" value="1"/>
</dbReference>
<evidence type="ECO:0000256" key="7">
    <source>
        <dbReference type="SAM" id="MobiDB-lite"/>
    </source>
</evidence>
<keyword evidence="6" id="KW-0539">Nucleus</keyword>
<evidence type="ECO:0000256" key="5">
    <source>
        <dbReference type="ARBA" id="ARBA00023163"/>
    </source>
</evidence>
<dbReference type="InterPro" id="IPR052360">
    <property type="entry name" value="Transcr_Regulatory_Proteins"/>
</dbReference>
<evidence type="ECO:0000313" key="9">
    <source>
        <dbReference type="EMBL" id="OAA69730.1"/>
    </source>
</evidence>
<keyword evidence="4" id="KW-0238">DNA-binding</keyword>
<feature type="domain" description="Zn(2)-C6 fungal-type" evidence="8">
    <location>
        <begin position="57"/>
        <end position="85"/>
    </location>
</feature>
<comment type="caution">
    <text evidence="9">The sequence shown here is derived from an EMBL/GenBank/DDBJ whole genome shotgun (WGS) entry which is preliminary data.</text>
</comment>
<dbReference type="PROSITE" id="PS50048">
    <property type="entry name" value="ZN2_CY6_FUNGAL_2"/>
    <property type="match status" value="1"/>
</dbReference>
<proteinExistence type="predicted"/>
<name>A0A168B7H7_CORFA</name>
<dbReference type="PANTHER" id="PTHR36206">
    <property type="entry name" value="ASPERCRYPTIN BIOSYNTHESIS CLUSTER-SPECIFIC TRANSCRIPTION REGULATOR ATNN-RELATED"/>
    <property type="match status" value="1"/>
</dbReference>
<dbReference type="SUPFAM" id="SSF57701">
    <property type="entry name" value="Zn2/Cys6 DNA-binding domain"/>
    <property type="match status" value="1"/>
</dbReference>
<dbReference type="AlphaFoldDB" id="A0A168B7H7"/>
<organism evidence="9 10">
    <name type="scientific">Cordyceps fumosorosea (strain ARSEF 2679)</name>
    <name type="common">Isaria fumosorosea</name>
    <dbReference type="NCBI Taxonomy" id="1081104"/>
    <lineage>
        <taxon>Eukaryota</taxon>
        <taxon>Fungi</taxon>
        <taxon>Dikarya</taxon>
        <taxon>Ascomycota</taxon>
        <taxon>Pezizomycotina</taxon>
        <taxon>Sordariomycetes</taxon>
        <taxon>Hypocreomycetidae</taxon>
        <taxon>Hypocreales</taxon>
        <taxon>Cordycipitaceae</taxon>
        <taxon>Cordyceps</taxon>
    </lineage>
</organism>
<keyword evidence="2" id="KW-0862">Zinc</keyword>
<dbReference type="InterPro" id="IPR001138">
    <property type="entry name" value="Zn2Cys6_DnaBD"/>
</dbReference>
<dbReference type="GO" id="GO:0008270">
    <property type="term" value="F:zinc ion binding"/>
    <property type="evidence" value="ECO:0007669"/>
    <property type="project" value="InterPro"/>
</dbReference>
<evidence type="ECO:0000313" key="10">
    <source>
        <dbReference type="Proteomes" id="UP000076744"/>
    </source>
</evidence>
<evidence type="ECO:0000256" key="3">
    <source>
        <dbReference type="ARBA" id="ARBA00023015"/>
    </source>
</evidence>
<dbReference type="SMART" id="SM00066">
    <property type="entry name" value="GAL4"/>
    <property type="match status" value="1"/>
</dbReference>
<dbReference type="GO" id="GO:0000981">
    <property type="term" value="F:DNA-binding transcription factor activity, RNA polymerase II-specific"/>
    <property type="evidence" value="ECO:0007669"/>
    <property type="project" value="InterPro"/>
</dbReference>
<keyword evidence="10" id="KW-1185">Reference proteome</keyword>